<dbReference type="AlphaFoldDB" id="A0A1Y0IFA3"/>
<evidence type="ECO:0000313" key="3">
    <source>
        <dbReference type="Proteomes" id="UP000196027"/>
    </source>
</evidence>
<gene>
    <name evidence="2" type="ORF">OLMES_5177</name>
</gene>
<reference evidence="2 3" key="1">
    <citation type="submission" date="2017-05" db="EMBL/GenBank/DDBJ databases">
        <title>Genomic insights into alkan degradation activity of Oleiphilus messinensis.</title>
        <authorList>
            <person name="Kozyavkin S.A."/>
            <person name="Slesarev A.I."/>
            <person name="Golyshin P.N."/>
            <person name="Korzhenkov A."/>
            <person name="Golyshina O.N."/>
            <person name="Toshchakov S.V."/>
        </authorList>
    </citation>
    <scope>NUCLEOTIDE SEQUENCE [LARGE SCALE GENOMIC DNA]</scope>
    <source>
        <strain evidence="2 3">ME102</strain>
    </source>
</reference>
<dbReference type="InterPro" id="IPR013424">
    <property type="entry name" value="Ice-binding_C"/>
</dbReference>
<evidence type="ECO:0000256" key="1">
    <source>
        <dbReference type="SAM" id="SignalP"/>
    </source>
</evidence>
<evidence type="ECO:0000313" key="2">
    <source>
        <dbReference type="EMBL" id="ARU59161.1"/>
    </source>
</evidence>
<dbReference type="NCBIfam" id="TIGR02595">
    <property type="entry name" value="PEP_CTERM"/>
    <property type="match status" value="1"/>
</dbReference>
<evidence type="ECO:0008006" key="4">
    <source>
        <dbReference type="Google" id="ProtNLM"/>
    </source>
</evidence>
<keyword evidence="1" id="KW-0732">Signal</keyword>
<organism evidence="2 3">
    <name type="scientific">Oleiphilus messinensis</name>
    <dbReference type="NCBI Taxonomy" id="141451"/>
    <lineage>
        <taxon>Bacteria</taxon>
        <taxon>Pseudomonadati</taxon>
        <taxon>Pseudomonadota</taxon>
        <taxon>Gammaproteobacteria</taxon>
        <taxon>Oceanospirillales</taxon>
        <taxon>Oleiphilaceae</taxon>
        <taxon>Oleiphilus</taxon>
    </lineage>
</organism>
<sequence length="226" mass="24871">MIRALLFVLVCVSGNVTAGVIDFDFESAMSVVTENTWTAGTDDLDTWYAPHSTNSSSEAAFSIENGVINLDHDNRNHYRSMLYAIALPDAGTYELLLETLYSNYSNQLNYWQVFAANDGATFNLRSLTWSTVPTSATRLTRDYAPDDGSENGVDFIGYSNEFSISEADFASYDYLVLALTGSRNSSQMLQFDNLSISEVPEPGSLALCVVAALAMTGLRRRQNSKI</sequence>
<feature type="signal peptide" evidence="1">
    <location>
        <begin position="1"/>
        <end position="18"/>
    </location>
</feature>
<keyword evidence="3" id="KW-1185">Reference proteome</keyword>
<protein>
    <recommendedName>
        <fullName evidence="4">PEP-CTERM protein-sorting domain-containing protein</fullName>
    </recommendedName>
</protein>
<proteinExistence type="predicted"/>
<name>A0A1Y0IFA3_9GAMM</name>
<dbReference type="EMBL" id="CP021425">
    <property type="protein sequence ID" value="ARU59161.1"/>
    <property type="molecule type" value="Genomic_DNA"/>
</dbReference>
<accession>A0A1Y0IFA3</accession>
<dbReference type="Proteomes" id="UP000196027">
    <property type="component" value="Chromosome"/>
</dbReference>
<dbReference type="KEGG" id="ome:OLMES_5177"/>
<feature type="chain" id="PRO_5011987838" description="PEP-CTERM protein-sorting domain-containing protein" evidence="1">
    <location>
        <begin position="19"/>
        <end position="226"/>
    </location>
</feature>